<evidence type="ECO:0000313" key="3">
    <source>
        <dbReference type="Proteomes" id="UP000321301"/>
    </source>
</evidence>
<keyword evidence="1" id="KW-0732">Signal</keyword>
<feature type="chain" id="PRO_5022074248" description="ATP-dependent exodnase (Exonuclease V) alpha subunit-helicase superfamily I member" evidence="1">
    <location>
        <begin position="22"/>
        <end position="264"/>
    </location>
</feature>
<gene>
    <name evidence="2" type="ORF">CQA01_35530</name>
</gene>
<dbReference type="AlphaFoldDB" id="A0A512CFL1"/>
<evidence type="ECO:0000313" key="2">
    <source>
        <dbReference type="EMBL" id="GEO23019.1"/>
    </source>
</evidence>
<protein>
    <recommendedName>
        <fullName evidence="4">ATP-dependent exodnase (Exonuclease V) alpha subunit-helicase superfamily I member</fullName>
    </recommendedName>
</protein>
<dbReference type="Proteomes" id="UP000321301">
    <property type="component" value="Unassembled WGS sequence"/>
</dbReference>
<accession>A0A512CFL1</accession>
<name>A0A512CFL1_9BACT</name>
<comment type="caution">
    <text evidence="2">The sequence shown here is derived from an EMBL/GenBank/DDBJ whole genome shotgun (WGS) entry which is preliminary data.</text>
</comment>
<feature type="signal peptide" evidence="1">
    <location>
        <begin position="1"/>
        <end position="21"/>
    </location>
</feature>
<evidence type="ECO:0000256" key="1">
    <source>
        <dbReference type="SAM" id="SignalP"/>
    </source>
</evidence>
<organism evidence="2 3">
    <name type="scientific">Cyclobacterium qasimii</name>
    <dbReference type="NCBI Taxonomy" id="1350429"/>
    <lineage>
        <taxon>Bacteria</taxon>
        <taxon>Pseudomonadati</taxon>
        <taxon>Bacteroidota</taxon>
        <taxon>Cytophagia</taxon>
        <taxon>Cytophagales</taxon>
        <taxon>Cyclobacteriaceae</taxon>
        <taxon>Cyclobacterium</taxon>
    </lineage>
</organism>
<proteinExistence type="predicted"/>
<dbReference type="InterPro" id="IPR021457">
    <property type="entry name" value="DUF3108"/>
</dbReference>
<sequence length="264" mass="30783">MIMYLQSLVLVLLLLFQTASTSQSPVKNNEAFTKGETLTFNVSYFLFNAAEAKMVIDDNIHYINGKPTYKVDVYGKTLNIFKLFYVKDNWGSYIDTAQIIPYRSYRHIEEGNYRKHEIIDFNHQDQVASRKLFDRENEKIKERNTYDIPYQVQDIVSGYYLLRTMDFKGLKKGDKINIKGFFDEKNYNLKLTYEGKDDISTDIGDFDTHIFSPEMPSNKLFRGKKPIKIWITDDENRIPVKIKASMVVGSINMEIVSAEGLRNK</sequence>
<evidence type="ECO:0008006" key="4">
    <source>
        <dbReference type="Google" id="ProtNLM"/>
    </source>
</evidence>
<dbReference type="RefSeq" id="WP_020888900.1">
    <property type="nucleotide sequence ID" value="NZ_BJYV01000020.1"/>
</dbReference>
<dbReference type="Pfam" id="PF11306">
    <property type="entry name" value="DUF3108"/>
    <property type="match status" value="1"/>
</dbReference>
<keyword evidence="3" id="KW-1185">Reference proteome</keyword>
<dbReference type="EMBL" id="BJYV01000020">
    <property type="protein sequence ID" value="GEO23019.1"/>
    <property type="molecule type" value="Genomic_DNA"/>
</dbReference>
<reference evidence="2 3" key="1">
    <citation type="submission" date="2019-07" db="EMBL/GenBank/DDBJ databases">
        <title>Whole genome shotgun sequence of Cyclobacterium qasimii NBRC 106168.</title>
        <authorList>
            <person name="Hosoyama A."/>
            <person name="Uohara A."/>
            <person name="Ohji S."/>
            <person name="Ichikawa N."/>
        </authorList>
    </citation>
    <scope>NUCLEOTIDE SEQUENCE [LARGE SCALE GENOMIC DNA]</scope>
    <source>
        <strain evidence="2 3">NBRC 106168</strain>
    </source>
</reference>